<evidence type="ECO:0000256" key="5">
    <source>
        <dbReference type="ARBA" id="ARBA00022927"/>
    </source>
</evidence>
<dbReference type="InterPro" id="IPR007705">
    <property type="entry name" value="Vesicle_trsprt_v-SNARE_N"/>
</dbReference>
<organism evidence="18">
    <name type="scientific">Schistocephalus solidus</name>
    <name type="common">Tapeworm</name>
    <dbReference type="NCBI Taxonomy" id="70667"/>
    <lineage>
        <taxon>Eukaryota</taxon>
        <taxon>Metazoa</taxon>
        <taxon>Spiralia</taxon>
        <taxon>Lophotrochozoa</taxon>
        <taxon>Platyhelminthes</taxon>
        <taxon>Cestoda</taxon>
        <taxon>Eucestoda</taxon>
        <taxon>Diphyllobothriidea</taxon>
        <taxon>Diphyllobothriidae</taxon>
        <taxon>Schistocephalus</taxon>
    </lineage>
</organism>
<evidence type="ECO:0000256" key="2">
    <source>
        <dbReference type="ARBA" id="ARBA00006108"/>
    </source>
</evidence>
<keyword evidence="5" id="KW-0653">Protein transport</keyword>
<evidence type="ECO:0000256" key="4">
    <source>
        <dbReference type="ARBA" id="ARBA00022692"/>
    </source>
</evidence>
<feature type="compositionally biased region" description="Low complexity" evidence="15">
    <location>
        <begin position="236"/>
        <end position="248"/>
    </location>
</feature>
<dbReference type="GO" id="GO:0012507">
    <property type="term" value="C:ER to Golgi transport vesicle membrane"/>
    <property type="evidence" value="ECO:0007669"/>
    <property type="project" value="TreeGrafter"/>
</dbReference>
<dbReference type="Gene3D" id="1.20.58.400">
    <property type="entry name" value="t-snare proteins"/>
    <property type="match status" value="1"/>
</dbReference>
<comment type="similarity">
    <text evidence="2">Belongs to the VTI1 family.</text>
</comment>
<evidence type="ECO:0000259" key="17">
    <source>
        <dbReference type="SMART" id="SM00397"/>
    </source>
</evidence>
<comment type="subunit">
    <text evidence="11">Interacts with distinct SNARE complexes that contain either STX5 or STX6. Interacts with NAPA and, to a lesser extent, with NAPG. Identified in a complex containing STX6, STX12, VAMP4 and VTI1A.</text>
</comment>
<dbReference type="InterPro" id="IPR000727">
    <property type="entry name" value="T_SNARE_dom"/>
</dbReference>
<evidence type="ECO:0000256" key="15">
    <source>
        <dbReference type="SAM" id="MobiDB-lite"/>
    </source>
</evidence>
<evidence type="ECO:0000256" key="16">
    <source>
        <dbReference type="SAM" id="Phobius"/>
    </source>
</evidence>
<dbReference type="Gene3D" id="1.20.5.110">
    <property type="match status" value="1"/>
</dbReference>
<feature type="domain" description="T-SNARE coiled-coil homology" evidence="17">
    <location>
        <begin position="121"/>
        <end position="188"/>
    </location>
</feature>
<dbReference type="GO" id="GO:0000149">
    <property type="term" value="F:SNARE binding"/>
    <property type="evidence" value="ECO:0007669"/>
    <property type="project" value="TreeGrafter"/>
</dbReference>
<reference evidence="18" key="1">
    <citation type="submission" date="2016-01" db="EMBL/GenBank/DDBJ databases">
        <title>Reference transcriptome for the parasite Schistocephalus solidus: insights into the molecular evolution of parasitism.</title>
        <authorList>
            <person name="Hebert F.O."/>
            <person name="Grambauer S."/>
            <person name="Barber I."/>
            <person name="Landry C.R."/>
            <person name="Aubin-Horth N."/>
        </authorList>
    </citation>
    <scope>NUCLEOTIDE SEQUENCE</scope>
</reference>
<keyword evidence="3" id="KW-0813">Transport</keyword>
<dbReference type="Pfam" id="PF05008">
    <property type="entry name" value="V-SNARE"/>
    <property type="match status" value="1"/>
</dbReference>
<comment type="subcellular location">
    <subcellularLocation>
        <location evidence="10">Endomembrane system</location>
        <topology evidence="10">Single-pass type IV membrane protein</topology>
    </subcellularLocation>
    <subcellularLocation>
        <location evidence="1">Golgi apparatus membrane</location>
        <topology evidence="1">Single-pass membrane protein</topology>
    </subcellularLocation>
</comment>
<evidence type="ECO:0000256" key="14">
    <source>
        <dbReference type="ARBA" id="ARBA00082368"/>
    </source>
</evidence>
<keyword evidence="7" id="KW-0333">Golgi apparatus</keyword>
<evidence type="ECO:0000256" key="6">
    <source>
        <dbReference type="ARBA" id="ARBA00022989"/>
    </source>
</evidence>
<evidence type="ECO:0000256" key="8">
    <source>
        <dbReference type="ARBA" id="ARBA00023054"/>
    </source>
</evidence>
<keyword evidence="4 16" id="KW-0812">Transmembrane</keyword>
<proteinExistence type="inferred from homology"/>
<evidence type="ECO:0000256" key="10">
    <source>
        <dbReference type="ARBA" id="ARBA00046280"/>
    </source>
</evidence>
<evidence type="ECO:0000256" key="7">
    <source>
        <dbReference type="ARBA" id="ARBA00023034"/>
    </source>
</evidence>
<dbReference type="FunFam" id="1.20.5.110:FF:000078">
    <property type="entry name" value="Vesicle transport through interaction with t-SNAREs 1A"/>
    <property type="match status" value="1"/>
</dbReference>
<name>A0A0X3PQR8_SCHSO</name>
<dbReference type="GO" id="GO:0006896">
    <property type="term" value="P:Golgi to vacuole transport"/>
    <property type="evidence" value="ECO:0007669"/>
    <property type="project" value="TreeGrafter"/>
</dbReference>
<gene>
    <name evidence="18" type="primary">VTI1A</name>
    <name evidence="18" type="ORF">TR96797</name>
</gene>
<dbReference type="EMBL" id="GEEE01008932">
    <property type="protein sequence ID" value="JAP54293.1"/>
    <property type="molecule type" value="Transcribed_RNA"/>
</dbReference>
<dbReference type="SMART" id="SM00397">
    <property type="entry name" value="t_SNARE"/>
    <property type="match status" value="1"/>
</dbReference>
<protein>
    <recommendedName>
        <fullName evidence="12">Vesicle transport through interaction with t-SNAREs homolog 1A</fullName>
    </recommendedName>
    <alternativeName>
        <fullName evidence="14">Vesicle transport v-SNARE protein Vti1-like 2</fullName>
    </alternativeName>
    <alternativeName>
        <fullName evidence="13">Vti1-rp2</fullName>
    </alternativeName>
</protein>
<keyword evidence="6 16" id="KW-1133">Transmembrane helix</keyword>
<dbReference type="GO" id="GO:0000139">
    <property type="term" value="C:Golgi membrane"/>
    <property type="evidence" value="ECO:0007669"/>
    <property type="project" value="UniProtKB-SubCell"/>
</dbReference>
<keyword evidence="9 16" id="KW-0472">Membrane</keyword>
<dbReference type="GO" id="GO:0005484">
    <property type="term" value="F:SNAP receptor activity"/>
    <property type="evidence" value="ECO:0007669"/>
    <property type="project" value="TreeGrafter"/>
</dbReference>
<dbReference type="FunFam" id="1.20.58.400:FF:000001">
    <property type="entry name" value="Vesicle transport through interaction with t-SNAREs homolog 1A"/>
    <property type="match status" value="1"/>
</dbReference>
<feature type="transmembrane region" description="Helical" evidence="16">
    <location>
        <begin position="197"/>
        <end position="218"/>
    </location>
</feature>
<evidence type="ECO:0000256" key="1">
    <source>
        <dbReference type="ARBA" id="ARBA00004194"/>
    </source>
</evidence>
<evidence type="ECO:0000256" key="9">
    <source>
        <dbReference type="ARBA" id="ARBA00023136"/>
    </source>
</evidence>
<dbReference type="CDD" id="cd15891">
    <property type="entry name" value="SNARE_Vti1a"/>
    <property type="match status" value="1"/>
</dbReference>
<sequence>MASILESYEKQYGNLTSEITAKLNNIARLEGDDRKPEIAATSRLFEETRELLEQMGLEIQELPGDQKPKYSTRIQSYRQELDRLAQEFRRPRYGLNAPNNSAFDETGLREELLVDSDMRAGLLNNTQRVERTGRRLQEGLRTAYETEEIGGQILSDLDHQRDTLQRSRDRLRHANADLSKSSRIISSMYRRMIQNRAVLVAIGALMLLVLLAIIYLALFRGAGTPRPSTISSLDASSVPTKVTSSVPSDANSGSAP</sequence>
<dbReference type="GO" id="GO:0031201">
    <property type="term" value="C:SNARE complex"/>
    <property type="evidence" value="ECO:0007669"/>
    <property type="project" value="TreeGrafter"/>
</dbReference>
<dbReference type="GO" id="GO:0006886">
    <property type="term" value="P:intracellular protein transport"/>
    <property type="evidence" value="ECO:0007669"/>
    <property type="project" value="InterPro"/>
</dbReference>
<dbReference type="Pfam" id="PF12352">
    <property type="entry name" value="V-SNARE_C"/>
    <property type="match status" value="1"/>
</dbReference>
<evidence type="ECO:0000256" key="3">
    <source>
        <dbReference type="ARBA" id="ARBA00022448"/>
    </source>
</evidence>
<dbReference type="SUPFAM" id="SSF58038">
    <property type="entry name" value="SNARE fusion complex"/>
    <property type="match status" value="1"/>
</dbReference>
<dbReference type="GO" id="GO:0042147">
    <property type="term" value="P:retrograde transport, endosome to Golgi"/>
    <property type="evidence" value="ECO:0007669"/>
    <property type="project" value="TreeGrafter"/>
</dbReference>
<accession>A0A0X3PQR8</accession>
<dbReference type="AlphaFoldDB" id="A0A0X3PQR8"/>
<dbReference type="GO" id="GO:0005829">
    <property type="term" value="C:cytosol"/>
    <property type="evidence" value="ECO:0007669"/>
    <property type="project" value="GOC"/>
</dbReference>
<dbReference type="GO" id="GO:0005789">
    <property type="term" value="C:endoplasmic reticulum membrane"/>
    <property type="evidence" value="ECO:0007669"/>
    <property type="project" value="TreeGrafter"/>
</dbReference>
<keyword evidence="8" id="KW-0175">Coiled coil</keyword>
<dbReference type="PANTHER" id="PTHR21230">
    <property type="entry name" value="VESICLE TRANSPORT V-SNARE PROTEIN VTI1-RELATED"/>
    <property type="match status" value="1"/>
</dbReference>
<dbReference type="GO" id="GO:0016236">
    <property type="term" value="P:macroautophagy"/>
    <property type="evidence" value="ECO:0007669"/>
    <property type="project" value="TreeGrafter"/>
</dbReference>
<dbReference type="InterPro" id="IPR038407">
    <property type="entry name" value="v-SNARE_N_sf"/>
</dbReference>
<dbReference type="GO" id="GO:0031902">
    <property type="term" value="C:late endosome membrane"/>
    <property type="evidence" value="ECO:0007669"/>
    <property type="project" value="TreeGrafter"/>
</dbReference>
<dbReference type="GO" id="GO:0006891">
    <property type="term" value="P:intra-Golgi vesicle-mediated transport"/>
    <property type="evidence" value="ECO:0007669"/>
    <property type="project" value="TreeGrafter"/>
</dbReference>
<dbReference type="PANTHER" id="PTHR21230:SF26">
    <property type="entry name" value="VESICLE TRANSPORT THROUGH INTERACTION WITH T-SNARES HOMOLOG 1A"/>
    <property type="match status" value="1"/>
</dbReference>
<evidence type="ECO:0000256" key="12">
    <source>
        <dbReference type="ARBA" id="ARBA00071612"/>
    </source>
</evidence>
<dbReference type="InterPro" id="IPR010989">
    <property type="entry name" value="SNARE"/>
</dbReference>
<dbReference type="SUPFAM" id="SSF47661">
    <property type="entry name" value="t-snare proteins"/>
    <property type="match status" value="1"/>
</dbReference>
<evidence type="ECO:0000256" key="11">
    <source>
        <dbReference type="ARBA" id="ARBA00065755"/>
    </source>
</evidence>
<dbReference type="GO" id="GO:0048280">
    <property type="term" value="P:vesicle fusion with Golgi apparatus"/>
    <property type="evidence" value="ECO:0007669"/>
    <property type="project" value="TreeGrafter"/>
</dbReference>
<evidence type="ECO:0000313" key="18">
    <source>
        <dbReference type="EMBL" id="JAP54293.1"/>
    </source>
</evidence>
<evidence type="ECO:0000256" key="13">
    <source>
        <dbReference type="ARBA" id="ARBA00081711"/>
    </source>
</evidence>
<feature type="region of interest" description="Disordered" evidence="15">
    <location>
        <begin position="229"/>
        <end position="256"/>
    </location>
</feature>